<gene>
    <name evidence="2" type="ORF">GCM10010178_18700</name>
</gene>
<feature type="transmembrane region" description="Helical" evidence="1">
    <location>
        <begin position="254"/>
        <end position="271"/>
    </location>
</feature>
<organism evidence="2 3">
    <name type="scientific">Lentzea flava</name>
    <dbReference type="NCBI Taxonomy" id="103732"/>
    <lineage>
        <taxon>Bacteria</taxon>
        <taxon>Bacillati</taxon>
        <taxon>Actinomycetota</taxon>
        <taxon>Actinomycetes</taxon>
        <taxon>Pseudonocardiales</taxon>
        <taxon>Pseudonocardiaceae</taxon>
        <taxon>Lentzea</taxon>
    </lineage>
</organism>
<name>A0ABQ2UFY9_9PSEU</name>
<comment type="caution">
    <text evidence="2">The sequence shown here is derived from an EMBL/GenBank/DDBJ whole genome shotgun (WGS) entry which is preliminary data.</text>
</comment>
<evidence type="ECO:0008006" key="4">
    <source>
        <dbReference type="Google" id="ProtNLM"/>
    </source>
</evidence>
<accession>A0ABQ2UFY9</accession>
<sequence length="296" mass="32944">MKGHHQRWLAVVWLALCAYGAAFLVLFWEDHGPRGEPVAHADNIQCQRNWLLLGTRWSCTAIVTDQGVRYRYTSDSSLLTPADTSVPMQRLAPHHFAPARASFNPAPWPTMGAVTLVALGLVGTGVLWQNSRAKRPAAKAEARRLRAQARWYVGAGGLAFLAAYFVHGLLITARADVWPRRTEGTGVATSCERDWRYLGAQWRCDVDITAETGQKLAQTMSHSQFTRADIGIPKPVTAIGVRWEAVDQPYEHRFAKALFVLLLAGGMALLIKPTYDLARVRNLENPDLPPRFLPVR</sequence>
<dbReference type="Proteomes" id="UP000649573">
    <property type="component" value="Unassembled WGS sequence"/>
</dbReference>
<feature type="transmembrane region" description="Helical" evidence="1">
    <location>
        <begin position="149"/>
        <end position="171"/>
    </location>
</feature>
<keyword evidence="1" id="KW-0812">Transmembrane</keyword>
<feature type="transmembrane region" description="Helical" evidence="1">
    <location>
        <begin position="7"/>
        <end position="28"/>
    </location>
</feature>
<dbReference type="RefSeq" id="WP_189253168.1">
    <property type="nucleotide sequence ID" value="NZ_BMRE01000004.1"/>
</dbReference>
<keyword evidence="1" id="KW-1133">Transmembrane helix</keyword>
<keyword evidence="1" id="KW-0472">Membrane</keyword>
<reference evidence="3" key="1">
    <citation type="journal article" date="2019" name="Int. J. Syst. Evol. Microbiol.">
        <title>The Global Catalogue of Microorganisms (GCM) 10K type strain sequencing project: providing services to taxonomists for standard genome sequencing and annotation.</title>
        <authorList>
            <consortium name="The Broad Institute Genomics Platform"/>
            <consortium name="The Broad Institute Genome Sequencing Center for Infectious Disease"/>
            <person name="Wu L."/>
            <person name="Ma J."/>
        </authorList>
    </citation>
    <scope>NUCLEOTIDE SEQUENCE [LARGE SCALE GENOMIC DNA]</scope>
    <source>
        <strain evidence="3">JCM 3296</strain>
    </source>
</reference>
<dbReference type="EMBL" id="BMRE01000004">
    <property type="protein sequence ID" value="GGU26580.1"/>
    <property type="molecule type" value="Genomic_DNA"/>
</dbReference>
<evidence type="ECO:0000313" key="3">
    <source>
        <dbReference type="Proteomes" id="UP000649573"/>
    </source>
</evidence>
<proteinExistence type="predicted"/>
<evidence type="ECO:0000256" key="1">
    <source>
        <dbReference type="SAM" id="Phobius"/>
    </source>
</evidence>
<dbReference type="Pfam" id="PF19873">
    <property type="entry name" value="DUF6346"/>
    <property type="match status" value="1"/>
</dbReference>
<feature type="transmembrane region" description="Helical" evidence="1">
    <location>
        <begin position="108"/>
        <end position="128"/>
    </location>
</feature>
<dbReference type="InterPro" id="IPR045927">
    <property type="entry name" value="DUF6346"/>
</dbReference>
<keyword evidence="3" id="KW-1185">Reference proteome</keyword>
<protein>
    <recommendedName>
        <fullName evidence="4">DUF3592 domain-containing protein</fullName>
    </recommendedName>
</protein>
<evidence type="ECO:0000313" key="2">
    <source>
        <dbReference type="EMBL" id="GGU26580.1"/>
    </source>
</evidence>